<sequence>MNSRQLGSSGITCPPVIYGTSFLGNLYRELSETEKLALIREWFRVADGRVMIDTAGKYGAGLALEVIGQGLQKLGITPEQISISNKLGWYRVPLTTKEPTFEPGAWAKLKYDAVQKISYDGILECWQQGCDLLGGNYKPELVSVHDPDEYLEAASDEADRKQRLNDVLGAYRALFELKEKGEVKAVGIGSKDWLVIKELYQQVKFDWVMFANKFTIYHHPKEILDFMKQLHEDGVGIINSAIFNAGFLTGGDFFDYRLVDPRSEADRPLFDWRNRFFAVCQNFAIEPGDACLKFALSAPQITAVALNPSKPKRMARNKVILEETYPAEFWKTLKKAGIIDPEYPYL</sequence>
<proteinExistence type="predicted"/>
<evidence type="ECO:0000313" key="3">
    <source>
        <dbReference type="Proteomes" id="UP000036958"/>
    </source>
</evidence>
<dbReference type="SUPFAM" id="SSF51430">
    <property type="entry name" value="NAD(P)-linked oxidoreductase"/>
    <property type="match status" value="1"/>
</dbReference>
<comment type="caution">
    <text evidence="2">The sequence shown here is derived from an EMBL/GenBank/DDBJ whole genome shotgun (WGS) entry which is preliminary data.</text>
</comment>
<dbReference type="STRING" id="1409788.NC99_22660"/>
<dbReference type="CDD" id="cd19152">
    <property type="entry name" value="AKR_AKR15A"/>
    <property type="match status" value="1"/>
</dbReference>
<dbReference type="Pfam" id="PF00248">
    <property type="entry name" value="Aldo_ket_red"/>
    <property type="match status" value="1"/>
</dbReference>
<evidence type="ECO:0000313" key="2">
    <source>
        <dbReference type="EMBL" id="KOH44954.1"/>
    </source>
</evidence>
<protein>
    <recommendedName>
        <fullName evidence="1">NADP-dependent oxidoreductase domain-containing protein</fullName>
    </recommendedName>
</protein>
<dbReference type="RefSeq" id="WP_053183359.1">
    <property type="nucleotide sequence ID" value="NZ_LGIA01000150.1"/>
</dbReference>
<dbReference type="AlphaFoldDB" id="A0A0L8V930"/>
<dbReference type="InterPro" id="IPR036812">
    <property type="entry name" value="NAD(P)_OxRdtase_dom_sf"/>
</dbReference>
<gene>
    <name evidence="2" type="ORF">NC99_22660</name>
</gene>
<dbReference type="GO" id="GO:0005829">
    <property type="term" value="C:cytosol"/>
    <property type="evidence" value="ECO:0007669"/>
    <property type="project" value="TreeGrafter"/>
</dbReference>
<feature type="domain" description="NADP-dependent oxidoreductase" evidence="1">
    <location>
        <begin position="16"/>
        <end position="336"/>
    </location>
</feature>
<dbReference type="EMBL" id="LGIA01000150">
    <property type="protein sequence ID" value="KOH44954.1"/>
    <property type="molecule type" value="Genomic_DNA"/>
</dbReference>
<dbReference type="PANTHER" id="PTHR42686:SF1">
    <property type="entry name" value="GH17980P-RELATED"/>
    <property type="match status" value="1"/>
</dbReference>
<name>A0A0L8V930_9BACT</name>
<dbReference type="OrthoDB" id="9773828at2"/>
<dbReference type="PANTHER" id="PTHR42686">
    <property type="entry name" value="GH17980P-RELATED"/>
    <property type="match status" value="1"/>
</dbReference>
<dbReference type="GO" id="GO:0016491">
    <property type="term" value="F:oxidoreductase activity"/>
    <property type="evidence" value="ECO:0007669"/>
    <property type="project" value="InterPro"/>
</dbReference>
<organism evidence="2 3">
    <name type="scientific">Sunxiuqinia dokdonensis</name>
    <dbReference type="NCBI Taxonomy" id="1409788"/>
    <lineage>
        <taxon>Bacteria</taxon>
        <taxon>Pseudomonadati</taxon>
        <taxon>Bacteroidota</taxon>
        <taxon>Bacteroidia</taxon>
        <taxon>Marinilabiliales</taxon>
        <taxon>Prolixibacteraceae</taxon>
        <taxon>Sunxiuqinia</taxon>
    </lineage>
</organism>
<evidence type="ECO:0000259" key="1">
    <source>
        <dbReference type="Pfam" id="PF00248"/>
    </source>
</evidence>
<dbReference type="InterPro" id="IPR020471">
    <property type="entry name" value="AKR"/>
</dbReference>
<keyword evidence="3" id="KW-1185">Reference proteome</keyword>
<accession>A0A0L8V930</accession>
<dbReference type="Proteomes" id="UP000036958">
    <property type="component" value="Unassembled WGS sequence"/>
</dbReference>
<dbReference type="InterPro" id="IPR023210">
    <property type="entry name" value="NADP_OxRdtase_dom"/>
</dbReference>
<reference evidence="3" key="1">
    <citation type="submission" date="2015-07" db="EMBL/GenBank/DDBJ databases">
        <title>Genome sequencing of Sunxiuqinia dokdonensis strain SK.</title>
        <authorList>
            <person name="Ahn S."/>
            <person name="Kim B.-C."/>
        </authorList>
    </citation>
    <scope>NUCLEOTIDE SEQUENCE [LARGE SCALE GENOMIC DNA]</scope>
    <source>
        <strain evidence="3">SK</strain>
    </source>
</reference>
<dbReference type="Gene3D" id="3.20.20.100">
    <property type="entry name" value="NADP-dependent oxidoreductase domain"/>
    <property type="match status" value="1"/>
</dbReference>